<feature type="active site" description="Nucleophile" evidence="4">
    <location>
        <position position="85"/>
    </location>
</feature>
<dbReference type="EMBL" id="FO082271">
    <property type="protein sequence ID" value="CCO17482.1"/>
    <property type="molecule type" value="Genomic_DNA"/>
</dbReference>
<dbReference type="eggNOG" id="KOG4393">
    <property type="taxonomic scope" value="Eukaryota"/>
</dbReference>
<keyword evidence="3 6" id="KW-0413">Isomerase</keyword>
<evidence type="ECO:0000256" key="6">
    <source>
        <dbReference type="RuleBase" id="RU003792"/>
    </source>
</evidence>
<dbReference type="STRING" id="41875.K8EH71"/>
<evidence type="ECO:0000256" key="2">
    <source>
        <dbReference type="ARBA" id="ARBA00022694"/>
    </source>
</evidence>
<dbReference type="HAMAP" id="MF_00171">
    <property type="entry name" value="TruA"/>
    <property type="match status" value="1"/>
</dbReference>
<name>K8EH71_9CHLO</name>
<feature type="domain" description="Pseudouridine synthase I TruA alpha/beta" evidence="7">
    <location>
        <begin position="37"/>
        <end position="137"/>
    </location>
</feature>
<dbReference type="GO" id="GO:0003723">
    <property type="term" value="F:RNA binding"/>
    <property type="evidence" value="ECO:0007669"/>
    <property type="project" value="InterPro"/>
</dbReference>
<dbReference type="InterPro" id="IPR020103">
    <property type="entry name" value="PsdUridine_synth_cat_dom_sf"/>
</dbReference>
<dbReference type="InterPro" id="IPR020097">
    <property type="entry name" value="PsdUridine_synth_TruA_a/b_dom"/>
</dbReference>
<comment type="catalytic activity">
    <reaction evidence="6">
        <text>uridine(38/39/40) in tRNA = pseudouridine(38/39/40) in tRNA</text>
        <dbReference type="Rhea" id="RHEA:22376"/>
        <dbReference type="Rhea" id="RHEA-COMP:10085"/>
        <dbReference type="Rhea" id="RHEA-COMP:10087"/>
        <dbReference type="ChEBI" id="CHEBI:65314"/>
        <dbReference type="ChEBI" id="CHEBI:65315"/>
        <dbReference type="EC" id="5.4.99.12"/>
    </reaction>
</comment>
<dbReference type="RefSeq" id="XP_007511361.1">
    <property type="nucleotide sequence ID" value="XM_007511299.1"/>
</dbReference>
<dbReference type="Gene3D" id="3.30.70.580">
    <property type="entry name" value="Pseudouridine synthase I, catalytic domain, N-terminal subdomain"/>
    <property type="match status" value="1"/>
</dbReference>
<dbReference type="Proteomes" id="UP000198341">
    <property type="component" value="Chromosome 8"/>
</dbReference>
<dbReference type="GO" id="GO:0031119">
    <property type="term" value="P:tRNA pseudouridine synthesis"/>
    <property type="evidence" value="ECO:0007669"/>
    <property type="project" value="TreeGrafter"/>
</dbReference>
<dbReference type="SUPFAM" id="SSF55120">
    <property type="entry name" value="Pseudouridine synthase"/>
    <property type="match status" value="1"/>
</dbReference>
<dbReference type="CDD" id="cd02570">
    <property type="entry name" value="PseudoU_synth_EcTruA"/>
    <property type="match status" value="1"/>
</dbReference>
<sequence>MHWRHQSYKNSLENPDSLQSAEYRERTGRNHVYRGIVSYDGTNYFGFQKQGEDKITIQSELERCLMQITCLDRELLCLGAAGRTDAGVHARKQVFHFYTKEPLKDELNFMRACNRLLNEDVRVMEIAKPHPMFHSRFHAIEKTYRYTIDFGLPHSPFHRKTALSVGYREYDMKLLEEACKVFVGTHDFAAFMNRSRDGKNLERNSERTIYSFDVIRGGGEEEGGERYEDPSSSLVYLYVTGNGFLYKQVRNMVGAILSVAGGRYTIDDLKLFMEKKDRKLIPMAAPAKGLCLYDVKYPDEMYFSPPPSSSSLRI</sequence>
<evidence type="ECO:0000256" key="1">
    <source>
        <dbReference type="ARBA" id="ARBA00009375"/>
    </source>
</evidence>
<evidence type="ECO:0000313" key="9">
    <source>
        <dbReference type="Proteomes" id="UP000198341"/>
    </source>
</evidence>
<evidence type="ECO:0000313" key="8">
    <source>
        <dbReference type="EMBL" id="CCO17482.1"/>
    </source>
</evidence>
<gene>
    <name evidence="8" type="ORF">Bathy08g01140</name>
</gene>
<proteinExistence type="inferred from homology"/>
<keyword evidence="9" id="KW-1185">Reference proteome</keyword>
<dbReference type="OrthoDB" id="271910at2759"/>
<evidence type="ECO:0000259" key="7">
    <source>
        <dbReference type="Pfam" id="PF01416"/>
    </source>
</evidence>
<feature type="binding site" evidence="5">
    <location>
        <position position="144"/>
    </location>
    <ligand>
        <name>substrate</name>
    </ligand>
</feature>
<dbReference type="Pfam" id="PF01416">
    <property type="entry name" value="PseudoU_synth_1"/>
    <property type="match status" value="2"/>
</dbReference>
<dbReference type="Gene3D" id="3.30.70.660">
    <property type="entry name" value="Pseudouridine synthase I, catalytic domain, C-terminal subdomain"/>
    <property type="match status" value="1"/>
</dbReference>
<dbReference type="KEGG" id="bpg:Bathy08g01140"/>
<keyword evidence="2 6" id="KW-0819">tRNA processing</keyword>
<dbReference type="EC" id="5.4.99.12" evidence="6"/>
<dbReference type="GeneID" id="19014093"/>
<dbReference type="GO" id="GO:0160147">
    <property type="term" value="F:tRNA pseudouridine(38-40) synthase activity"/>
    <property type="evidence" value="ECO:0007669"/>
    <property type="project" value="UniProtKB-EC"/>
</dbReference>
<evidence type="ECO:0000256" key="5">
    <source>
        <dbReference type="PIRSR" id="PIRSR001430-2"/>
    </source>
</evidence>
<dbReference type="AlphaFoldDB" id="K8EH71"/>
<evidence type="ECO:0000256" key="3">
    <source>
        <dbReference type="ARBA" id="ARBA00023235"/>
    </source>
</evidence>
<comment type="similarity">
    <text evidence="1 6">Belongs to the tRNA pseudouridine synthase TruA family.</text>
</comment>
<dbReference type="NCBIfam" id="TIGR00071">
    <property type="entry name" value="hisT_truA"/>
    <property type="match status" value="1"/>
</dbReference>
<evidence type="ECO:0000256" key="4">
    <source>
        <dbReference type="PIRSR" id="PIRSR001430-1"/>
    </source>
</evidence>
<dbReference type="PANTHER" id="PTHR11142:SF0">
    <property type="entry name" value="TRNA PSEUDOURIDINE SYNTHASE-LIKE 1"/>
    <property type="match status" value="1"/>
</dbReference>
<feature type="domain" description="Pseudouridine synthase I TruA alpha/beta" evidence="7">
    <location>
        <begin position="178"/>
        <end position="298"/>
    </location>
</feature>
<dbReference type="PIRSF" id="PIRSF001430">
    <property type="entry name" value="tRNA_psdUrid_synth"/>
    <property type="match status" value="1"/>
</dbReference>
<reference evidence="8 9" key="1">
    <citation type="submission" date="2011-10" db="EMBL/GenBank/DDBJ databases">
        <authorList>
            <person name="Genoscope - CEA"/>
        </authorList>
    </citation>
    <scope>NUCLEOTIDE SEQUENCE [LARGE SCALE GENOMIC DNA]</scope>
    <source>
        <strain evidence="8 9">RCC 1105</strain>
    </source>
</reference>
<dbReference type="InterPro" id="IPR020095">
    <property type="entry name" value="PsdUridine_synth_TruA_C"/>
</dbReference>
<dbReference type="PANTHER" id="PTHR11142">
    <property type="entry name" value="PSEUDOURIDYLATE SYNTHASE"/>
    <property type="match status" value="1"/>
</dbReference>
<dbReference type="InterPro" id="IPR001406">
    <property type="entry name" value="PsdUridine_synth_TruA"/>
</dbReference>
<accession>K8EH71</accession>
<dbReference type="InterPro" id="IPR020094">
    <property type="entry name" value="TruA/RsuA/RluB/E/F_N"/>
</dbReference>
<protein>
    <recommendedName>
        <fullName evidence="6">tRNA pseudouridine synthase</fullName>
        <ecNumber evidence="6">5.4.99.12</ecNumber>
    </recommendedName>
</protein>
<organism evidence="8 9">
    <name type="scientific">Bathycoccus prasinos</name>
    <dbReference type="NCBI Taxonomy" id="41875"/>
    <lineage>
        <taxon>Eukaryota</taxon>
        <taxon>Viridiplantae</taxon>
        <taxon>Chlorophyta</taxon>
        <taxon>Mamiellophyceae</taxon>
        <taxon>Mamiellales</taxon>
        <taxon>Bathycoccaceae</taxon>
        <taxon>Bathycoccus</taxon>
    </lineage>
</organism>